<dbReference type="Proteomes" id="UP001054945">
    <property type="component" value="Unassembled WGS sequence"/>
</dbReference>
<dbReference type="InterPro" id="IPR050382">
    <property type="entry name" value="MFS_Na/Anion_cotransporter"/>
</dbReference>
<accession>A0AAV4P001</accession>
<evidence type="ECO:0000313" key="7">
    <source>
        <dbReference type="Proteomes" id="UP001054945"/>
    </source>
</evidence>
<comment type="subcellular location">
    <subcellularLocation>
        <location evidence="1">Membrane</location>
        <topology evidence="1">Multi-pass membrane protein</topology>
    </subcellularLocation>
</comment>
<proteinExistence type="predicted"/>
<reference evidence="6 7" key="1">
    <citation type="submission" date="2021-06" db="EMBL/GenBank/DDBJ databases">
        <title>Caerostris extrusa draft genome.</title>
        <authorList>
            <person name="Kono N."/>
            <person name="Arakawa K."/>
        </authorList>
    </citation>
    <scope>NUCLEOTIDE SEQUENCE [LARGE SCALE GENOMIC DNA]</scope>
</reference>
<sequence>MIPKISDGAAVTSINTLIVKWMPLLERNSHYSIIYNGIPLGIVFSFAVDYFITENDYFGGWTSLFYIEAAISVVWFLFWSILIFEAPEDHKFLSETEVEKIRSAQGKDVKNLTTLSGVPWRKMITSPAVWALAAANSGVRWSYETLFLELPIYMGTVLNYYFMDNRLRSSMPFISGAVIGFTFGYLADNLRSKGRYSITTIRKTFNCFVVFIEAKNAGSGIAHIDMCPELSGKHAFRFLTVVFIEAKNAGSGIAHIDMCPELSGKHAFRFLTVVFIEAKNAGSGIAHIDMCPELSGKHAFRFLTVVFIEAKNAGSGIAHIDMCPELSGKHAFRFLTVVFIEAKNAGSGIAHIDMCPELSGKHAFRFLTVVFIEAKNAGSGIAHIDMCPELSGKHAFRFLTVVFIEAKNAGSGIAHIDMCPELSGKHAFRFLIRS</sequence>
<dbReference type="PANTHER" id="PTHR11662:SF399">
    <property type="entry name" value="FI19708P1-RELATED"/>
    <property type="match status" value="1"/>
</dbReference>
<evidence type="ECO:0000256" key="4">
    <source>
        <dbReference type="ARBA" id="ARBA00023136"/>
    </source>
</evidence>
<dbReference type="InterPro" id="IPR036259">
    <property type="entry name" value="MFS_trans_sf"/>
</dbReference>
<protein>
    <submittedName>
        <fullName evidence="6">Sialin</fullName>
    </submittedName>
</protein>
<dbReference type="GO" id="GO:0022857">
    <property type="term" value="F:transmembrane transporter activity"/>
    <property type="evidence" value="ECO:0007669"/>
    <property type="project" value="InterPro"/>
</dbReference>
<comment type="caution">
    <text evidence="6">The sequence shown here is derived from an EMBL/GenBank/DDBJ whole genome shotgun (WGS) entry which is preliminary data.</text>
</comment>
<name>A0AAV4P001_CAEEX</name>
<dbReference type="GO" id="GO:0016020">
    <property type="term" value="C:membrane"/>
    <property type="evidence" value="ECO:0007669"/>
    <property type="project" value="UniProtKB-SubCell"/>
</dbReference>
<dbReference type="Gene3D" id="1.20.1250.20">
    <property type="entry name" value="MFS general substrate transporter like domains"/>
    <property type="match status" value="1"/>
</dbReference>
<keyword evidence="2 5" id="KW-0812">Transmembrane</keyword>
<dbReference type="EMBL" id="BPLR01021416">
    <property type="protein sequence ID" value="GIX89358.1"/>
    <property type="molecule type" value="Genomic_DNA"/>
</dbReference>
<feature type="transmembrane region" description="Helical" evidence="5">
    <location>
        <begin position="169"/>
        <end position="187"/>
    </location>
</feature>
<feature type="transmembrane region" description="Helical" evidence="5">
    <location>
        <begin position="33"/>
        <end position="52"/>
    </location>
</feature>
<evidence type="ECO:0000256" key="1">
    <source>
        <dbReference type="ARBA" id="ARBA00004141"/>
    </source>
</evidence>
<organism evidence="6 7">
    <name type="scientific">Caerostris extrusa</name>
    <name type="common">Bark spider</name>
    <name type="synonym">Caerostris bankana</name>
    <dbReference type="NCBI Taxonomy" id="172846"/>
    <lineage>
        <taxon>Eukaryota</taxon>
        <taxon>Metazoa</taxon>
        <taxon>Ecdysozoa</taxon>
        <taxon>Arthropoda</taxon>
        <taxon>Chelicerata</taxon>
        <taxon>Arachnida</taxon>
        <taxon>Araneae</taxon>
        <taxon>Araneomorphae</taxon>
        <taxon>Entelegynae</taxon>
        <taxon>Araneoidea</taxon>
        <taxon>Araneidae</taxon>
        <taxon>Caerostris</taxon>
    </lineage>
</organism>
<evidence type="ECO:0000256" key="3">
    <source>
        <dbReference type="ARBA" id="ARBA00022989"/>
    </source>
</evidence>
<evidence type="ECO:0000256" key="5">
    <source>
        <dbReference type="SAM" id="Phobius"/>
    </source>
</evidence>
<evidence type="ECO:0000256" key="2">
    <source>
        <dbReference type="ARBA" id="ARBA00022692"/>
    </source>
</evidence>
<feature type="transmembrane region" description="Helical" evidence="5">
    <location>
        <begin position="64"/>
        <end position="84"/>
    </location>
</feature>
<evidence type="ECO:0000313" key="6">
    <source>
        <dbReference type="EMBL" id="GIX89358.1"/>
    </source>
</evidence>
<dbReference type="InterPro" id="IPR011701">
    <property type="entry name" value="MFS"/>
</dbReference>
<dbReference type="Pfam" id="PF07690">
    <property type="entry name" value="MFS_1"/>
    <property type="match status" value="1"/>
</dbReference>
<keyword evidence="4 5" id="KW-0472">Membrane</keyword>
<dbReference type="AlphaFoldDB" id="A0AAV4P001"/>
<gene>
    <name evidence="6" type="primary">SLC17A5_28</name>
    <name evidence="6" type="ORF">CEXT_804571</name>
</gene>
<dbReference type="GO" id="GO:0006820">
    <property type="term" value="P:monoatomic anion transport"/>
    <property type="evidence" value="ECO:0007669"/>
    <property type="project" value="TreeGrafter"/>
</dbReference>
<keyword evidence="3 5" id="KW-1133">Transmembrane helix</keyword>
<keyword evidence="7" id="KW-1185">Reference proteome</keyword>
<dbReference type="SUPFAM" id="SSF103473">
    <property type="entry name" value="MFS general substrate transporter"/>
    <property type="match status" value="1"/>
</dbReference>
<dbReference type="PANTHER" id="PTHR11662">
    <property type="entry name" value="SOLUTE CARRIER FAMILY 17"/>
    <property type="match status" value="1"/>
</dbReference>